<dbReference type="GO" id="GO:0004029">
    <property type="term" value="F:aldehyde dehydrogenase (NAD+) activity"/>
    <property type="evidence" value="ECO:0007669"/>
    <property type="project" value="TreeGrafter"/>
</dbReference>
<evidence type="ECO:0000313" key="3">
    <source>
        <dbReference type="Proteomes" id="UP000642748"/>
    </source>
</evidence>
<dbReference type="Gene3D" id="3.40.50.720">
    <property type="entry name" value="NAD(P)-binding Rossmann-like Domain"/>
    <property type="match status" value="1"/>
</dbReference>
<reference evidence="2" key="1">
    <citation type="submission" date="2021-01" db="EMBL/GenBank/DDBJ databases">
        <title>Whole genome shotgun sequence of Rugosimonospora africana NBRC 104875.</title>
        <authorList>
            <person name="Komaki H."/>
            <person name="Tamura T."/>
        </authorList>
    </citation>
    <scope>NUCLEOTIDE SEQUENCE</scope>
    <source>
        <strain evidence="2">NBRC 104875</strain>
    </source>
</reference>
<accession>A0A8J3VVZ5</accession>
<dbReference type="EMBL" id="BONZ01000092">
    <property type="protein sequence ID" value="GIH20261.1"/>
    <property type="molecule type" value="Genomic_DNA"/>
</dbReference>
<dbReference type="InterPro" id="IPR001509">
    <property type="entry name" value="Epimerase_deHydtase"/>
</dbReference>
<name>A0A8J3VVZ5_9ACTN</name>
<dbReference type="InterPro" id="IPR051783">
    <property type="entry name" value="NAD(P)-dependent_oxidoreduct"/>
</dbReference>
<protein>
    <recommendedName>
        <fullName evidence="1">NAD-dependent epimerase/dehydratase domain-containing protein</fullName>
    </recommendedName>
</protein>
<keyword evidence="3" id="KW-1185">Reference proteome</keyword>
<dbReference type="GO" id="GO:0005737">
    <property type="term" value="C:cytoplasm"/>
    <property type="evidence" value="ECO:0007669"/>
    <property type="project" value="TreeGrafter"/>
</dbReference>
<dbReference type="PANTHER" id="PTHR48079">
    <property type="entry name" value="PROTEIN YEEZ"/>
    <property type="match status" value="1"/>
</dbReference>
<evidence type="ECO:0000313" key="2">
    <source>
        <dbReference type="EMBL" id="GIH20261.1"/>
    </source>
</evidence>
<dbReference type="Proteomes" id="UP000642748">
    <property type="component" value="Unassembled WGS sequence"/>
</dbReference>
<dbReference type="RefSeq" id="WP_203923684.1">
    <property type="nucleotide sequence ID" value="NZ_BONZ01000092.1"/>
</dbReference>
<gene>
    <name evidence="2" type="ORF">Raf01_84330</name>
</gene>
<dbReference type="CDD" id="cd08946">
    <property type="entry name" value="SDR_e"/>
    <property type="match status" value="1"/>
</dbReference>
<evidence type="ECO:0000259" key="1">
    <source>
        <dbReference type="Pfam" id="PF01370"/>
    </source>
</evidence>
<dbReference type="Pfam" id="PF01370">
    <property type="entry name" value="Epimerase"/>
    <property type="match status" value="1"/>
</dbReference>
<dbReference type="PANTHER" id="PTHR48079:SF6">
    <property type="entry name" value="NAD(P)-BINDING DOMAIN-CONTAINING PROTEIN-RELATED"/>
    <property type="match status" value="1"/>
</dbReference>
<feature type="domain" description="NAD-dependent epimerase/dehydratase" evidence="1">
    <location>
        <begin position="3"/>
        <end position="160"/>
    </location>
</feature>
<dbReference type="SUPFAM" id="SSF51735">
    <property type="entry name" value="NAD(P)-binding Rossmann-fold domains"/>
    <property type="match status" value="1"/>
</dbReference>
<sequence length="242" mass="26193">MRVLVVGGAGYVGNLVVPLLAEHHLVRVLDPRPPTAAVEHLPGSATDYDVVRAGVEGMDAVIHCAMGNHDWHTPSGAADTLDVNVKSVHLTLMAAHDAGVPHAVHISSMSVYRDLESRRLDESDPPDATDPYGLSKRLGEEVCRAAVHEWGLSVTVLRLTWPTPDDLWPDWGAFGGVETRYATDGTRIDATAASDLGRAMLAALEHRDGLDVFTISGDRTARLWSTAKARERLGWEPTFPRG</sequence>
<dbReference type="InterPro" id="IPR036291">
    <property type="entry name" value="NAD(P)-bd_dom_sf"/>
</dbReference>
<organism evidence="2 3">
    <name type="scientific">Rugosimonospora africana</name>
    <dbReference type="NCBI Taxonomy" id="556532"/>
    <lineage>
        <taxon>Bacteria</taxon>
        <taxon>Bacillati</taxon>
        <taxon>Actinomycetota</taxon>
        <taxon>Actinomycetes</taxon>
        <taxon>Micromonosporales</taxon>
        <taxon>Micromonosporaceae</taxon>
        <taxon>Rugosimonospora</taxon>
    </lineage>
</organism>
<dbReference type="AlphaFoldDB" id="A0A8J3VVZ5"/>
<comment type="caution">
    <text evidence="2">The sequence shown here is derived from an EMBL/GenBank/DDBJ whole genome shotgun (WGS) entry which is preliminary data.</text>
</comment>
<proteinExistence type="predicted"/>